<keyword evidence="2 7" id="KW-0808">Transferase</keyword>
<dbReference type="EC" id="2.3.1.225" evidence="7"/>
<feature type="transmembrane region" description="Helical" evidence="7">
    <location>
        <begin position="12"/>
        <end position="29"/>
    </location>
</feature>
<feature type="compositionally biased region" description="Basic and acidic residues" evidence="8">
    <location>
        <begin position="366"/>
        <end position="377"/>
    </location>
</feature>
<gene>
    <name evidence="10" type="ORF">NDN08_007327</name>
</gene>
<dbReference type="Pfam" id="PF01529">
    <property type="entry name" value="DHHC"/>
    <property type="match status" value="1"/>
</dbReference>
<dbReference type="GO" id="GO:0005794">
    <property type="term" value="C:Golgi apparatus"/>
    <property type="evidence" value="ECO:0007669"/>
    <property type="project" value="TreeGrafter"/>
</dbReference>
<feature type="region of interest" description="Disordered" evidence="8">
    <location>
        <begin position="348"/>
        <end position="406"/>
    </location>
</feature>
<feature type="compositionally biased region" description="Acidic residues" evidence="8">
    <location>
        <begin position="348"/>
        <end position="364"/>
    </location>
</feature>
<comment type="domain">
    <text evidence="7">The DHHC domain is required for palmitoyltransferase activity.</text>
</comment>
<keyword evidence="3 7" id="KW-0812">Transmembrane</keyword>
<dbReference type="InterPro" id="IPR001594">
    <property type="entry name" value="Palmitoyltrfase_DHHC"/>
</dbReference>
<evidence type="ECO:0000256" key="1">
    <source>
        <dbReference type="ARBA" id="ARBA00004141"/>
    </source>
</evidence>
<evidence type="ECO:0000256" key="5">
    <source>
        <dbReference type="ARBA" id="ARBA00023136"/>
    </source>
</evidence>
<dbReference type="InterPro" id="IPR039859">
    <property type="entry name" value="PFA4/ZDH16/20/ERF2-like"/>
</dbReference>
<reference evidence="10 11" key="1">
    <citation type="journal article" date="2023" name="Nat. Commun.">
        <title>Origin of minicircular mitochondrial genomes in red algae.</title>
        <authorList>
            <person name="Lee Y."/>
            <person name="Cho C.H."/>
            <person name="Lee Y.M."/>
            <person name="Park S.I."/>
            <person name="Yang J.H."/>
            <person name="West J.A."/>
            <person name="Bhattacharya D."/>
            <person name="Yoon H.S."/>
        </authorList>
    </citation>
    <scope>NUCLEOTIDE SEQUENCE [LARGE SCALE GENOMIC DNA]</scope>
    <source>
        <strain evidence="10 11">CCMP1338</strain>
        <tissue evidence="10">Whole cell</tissue>
    </source>
</reference>
<feature type="transmembrane region" description="Helical" evidence="7">
    <location>
        <begin position="60"/>
        <end position="77"/>
    </location>
</feature>
<dbReference type="PANTHER" id="PTHR22883">
    <property type="entry name" value="ZINC FINGER DHHC DOMAIN CONTAINING PROTEIN"/>
    <property type="match status" value="1"/>
</dbReference>
<comment type="catalytic activity">
    <reaction evidence="7">
        <text>L-cysteinyl-[protein] + hexadecanoyl-CoA = S-hexadecanoyl-L-cysteinyl-[protein] + CoA</text>
        <dbReference type="Rhea" id="RHEA:36683"/>
        <dbReference type="Rhea" id="RHEA-COMP:10131"/>
        <dbReference type="Rhea" id="RHEA-COMP:11032"/>
        <dbReference type="ChEBI" id="CHEBI:29950"/>
        <dbReference type="ChEBI" id="CHEBI:57287"/>
        <dbReference type="ChEBI" id="CHEBI:57379"/>
        <dbReference type="ChEBI" id="CHEBI:74151"/>
        <dbReference type="EC" id="2.3.1.225"/>
    </reaction>
</comment>
<evidence type="ECO:0000259" key="9">
    <source>
        <dbReference type="Pfam" id="PF01529"/>
    </source>
</evidence>
<feature type="transmembrane region" description="Helical" evidence="7">
    <location>
        <begin position="250"/>
        <end position="271"/>
    </location>
</feature>
<evidence type="ECO:0000313" key="11">
    <source>
        <dbReference type="Proteomes" id="UP001157974"/>
    </source>
</evidence>
<dbReference type="GO" id="GO:0006612">
    <property type="term" value="P:protein targeting to membrane"/>
    <property type="evidence" value="ECO:0007669"/>
    <property type="project" value="TreeGrafter"/>
</dbReference>
<dbReference type="GO" id="GO:0019706">
    <property type="term" value="F:protein-cysteine S-palmitoyltransferase activity"/>
    <property type="evidence" value="ECO:0007669"/>
    <property type="project" value="UniProtKB-EC"/>
</dbReference>
<keyword evidence="6 7" id="KW-0012">Acyltransferase</keyword>
<dbReference type="EMBL" id="JAMWBK010000011">
    <property type="protein sequence ID" value="KAJ8901481.1"/>
    <property type="molecule type" value="Genomic_DNA"/>
</dbReference>
<evidence type="ECO:0000256" key="3">
    <source>
        <dbReference type="ARBA" id="ARBA00022692"/>
    </source>
</evidence>
<evidence type="ECO:0000256" key="8">
    <source>
        <dbReference type="SAM" id="MobiDB-lite"/>
    </source>
</evidence>
<evidence type="ECO:0000256" key="6">
    <source>
        <dbReference type="ARBA" id="ARBA00023315"/>
    </source>
</evidence>
<evidence type="ECO:0000256" key="4">
    <source>
        <dbReference type="ARBA" id="ARBA00022989"/>
    </source>
</evidence>
<dbReference type="GO" id="GO:0016020">
    <property type="term" value="C:membrane"/>
    <property type="evidence" value="ECO:0007669"/>
    <property type="project" value="UniProtKB-SubCell"/>
</dbReference>
<comment type="subcellular location">
    <subcellularLocation>
        <location evidence="1">Membrane</location>
        <topology evidence="1">Multi-pass membrane protein</topology>
    </subcellularLocation>
</comment>
<comment type="similarity">
    <text evidence="7">Belongs to the DHHC palmitoyltransferase family.</text>
</comment>
<evidence type="ECO:0000313" key="10">
    <source>
        <dbReference type="EMBL" id="KAJ8901481.1"/>
    </source>
</evidence>
<keyword evidence="5 7" id="KW-0472">Membrane</keyword>
<keyword evidence="4 7" id="KW-1133">Transmembrane helix</keyword>
<protein>
    <recommendedName>
        <fullName evidence="7">Palmitoyltransferase</fullName>
        <ecNumber evidence="7">2.3.1.225</ecNumber>
    </recommendedName>
</protein>
<comment type="caution">
    <text evidence="10">The sequence shown here is derived from an EMBL/GenBank/DDBJ whole genome shotgun (WGS) entry which is preliminary data.</text>
</comment>
<evidence type="ECO:0000256" key="2">
    <source>
        <dbReference type="ARBA" id="ARBA00022679"/>
    </source>
</evidence>
<feature type="domain" description="Palmitoyltransferase DHHC" evidence="9">
    <location>
        <begin position="151"/>
        <end position="288"/>
    </location>
</feature>
<keyword evidence="11" id="KW-1185">Reference proteome</keyword>
<evidence type="ECO:0000256" key="7">
    <source>
        <dbReference type="RuleBase" id="RU079119"/>
    </source>
</evidence>
<feature type="transmembrane region" description="Helical" evidence="7">
    <location>
        <begin position="198"/>
        <end position="222"/>
    </location>
</feature>
<feature type="transmembrane region" description="Helical" evidence="7">
    <location>
        <begin position="89"/>
        <end position="114"/>
    </location>
</feature>
<name>A0AAV8ULH7_9RHOD</name>
<dbReference type="Proteomes" id="UP001157974">
    <property type="component" value="Unassembled WGS sequence"/>
</dbReference>
<accession>A0AAV8ULH7</accession>
<dbReference type="AlphaFoldDB" id="A0AAV8ULH7"/>
<dbReference type="GO" id="GO:0005783">
    <property type="term" value="C:endoplasmic reticulum"/>
    <property type="evidence" value="ECO:0007669"/>
    <property type="project" value="TreeGrafter"/>
</dbReference>
<proteinExistence type="inferred from homology"/>
<sequence>MDVERRSALRFLRAGLLPVFFGGFMSLVFEKERYDKERIQGKNKVFLLGRALAGGDWWRNLYTLLLLIGTSVMYAAVPEAWLTNNYQAVGITFIVLTKILVTMAISAWILAALVDPGIIPRSETPPEDLPEVIPSGHVAVKEVVINDVAVQLNYCRTCKIWRPPRSSHCRVCDNCVETFDHHCQWLGNCVGSRNYGAFYLFILHTQLLSLFTLAGSITYLVLFTNQTAGERDVSGSQAFSIILSESPAPVGLVSAIICFLIILMFAPLLGLHTRLILTNKTTKEHLTKKIWTDGKPYDDEQGWQHFKTVVFSERRESTMWKSYHPPEVDPEADEGLEVGTDANAAVQDEEDIEISVEDDEDVEVAVDSRESVEDHPADLATALRPTPPAHETGQYNNSRPVSKDTL</sequence>
<organism evidence="10 11">
    <name type="scientific">Rhodosorus marinus</name>
    <dbReference type="NCBI Taxonomy" id="101924"/>
    <lineage>
        <taxon>Eukaryota</taxon>
        <taxon>Rhodophyta</taxon>
        <taxon>Stylonematophyceae</taxon>
        <taxon>Stylonematales</taxon>
        <taxon>Stylonemataceae</taxon>
        <taxon>Rhodosorus</taxon>
    </lineage>
</organism>
<dbReference type="PROSITE" id="PS50216">
    <property type="entry name" value="DHHC"/>
    <property type="match status" value="1"/>
</dbReference>